<dbReference type="Gene3D" id="3.20.20.150">
    <property type="entry name" value="Divalent-metal-dependent TIM barrel enzymes"/>
    <property type="match status" value="1"/>
</dbReference>
<accession>A0AA41Z3H1</accession>
<evidence type="ECO:0000259" key="4">
    <source>
        <dbReference type="Pfam" id="PF01261"/>
    </source>
</evidence>
<comment type="similarity">
    <text evidence="2">Belongs to the hyi family.</text>
</comment>
<feature type="active site" description="Proton donor/acceptor" evidence="3">
    <location>
        <position position="239"/>
    </location>
</feature>
<dbReference type="EMBL" id="JAMOIM010000006">
    <property type="protein sequence ID" value="MCW6508592.1"/>
    <property type="molecule type" value="Genomic_DNA"/>
</dbReference>
<feature type="active site" description="Proton donor/acceptor" evidence="3">
    <location>
        <position position="142"/>
    </location>
</feature>
<sequence>MPRFSANLGFLWPDLPLLDRIDAAAAAGFKAIELHWPYDVPAATVREHCDRHGLKLLGINTVRGDVAAGENGLGALVGREAEFQAAVDQSIRFCVEAAGTAIHCMAGKVAPEDRTTARKVFVKNLREASAKAEPHGLTLLLEPLNTRDGPGYFYATLAEAAIVLGEADRPNIKLMFDAYHVGVMGEDVMGALERYYPAVGHIQIAAVPTRAEPDEGSFDFRSFFAAVDRLGYEGWIGAEYKPRGGTDAGLGWVQKLEVSL</sequence>
<dbReference type="Proteomes" id="UP001165667">
    <property type="component" value="Unassembled WGS sequence"/>
</dbReference>
<dbReference type="GO" id="GO:0008903">
    <property type="term" value="F:hydroxypyruvate isomerase activity"/>
    <property type="evidence" value="ECO:0007669"/>
    <property type="project" value="TreeGrafter"/>
</dbReference>
<name>A0AA41Z3H1_9HYPH</name>
<dbReference type="InterPro" id="IPR013022">
    <property type="entry name" value="Xyl_isomerase-like_TIM-brl"/>
</dbReference>
<comment type="caution">
    <text evidence="5">The sequence shown here is derived from an EMBL/GenBank/DDBJ whole genome shotgun (WGS) entry which is preliminary data.</text>
</comment>
<evidence type="ECO:0000313" key="5">
    <source>
        <dbReference type="EMBL" id="MCW6508592.1"/>
    </source>
</evidence>
<evidence type="ECO:0000256" key="2">
    <source>
        <dbReference type="PIRNR" id="PIRNR006241"/>
    </source>
</evidence>
<dbReference type="InterPro" id="IPR036237">
    <property type="entry name" value="Xyl_isomerase-like_sf"/>
</dbReference>
<gene>
    <name evidence="5" type="ORF">M8523_11240</name>
</gene>
<evidence type="ECO:0000256" key="1">
    <source>
        <dbReference type="ARBA" id="ARBA00023235"/>
    </source>
</evidence>
<dbReference type="PIRSF" id="PIRSF006241">
    <property type="entry name" value="HyI"/>
    <property type="match status" value="1"/>
</dbReference>
<dbReference type="RefSeq" id="WP_282584961.1">
    <property type="nucleotide sequence ID" value="NZ_JAMOIM010000006.1"/>
</dbReference>
<dbReference type="PANTHER" id="PTHR43489:SF6">
    <property type="entry name" value="HYDROXYPYRUVATE ISOMERASE-RELATED"/>
    <property type="match status" value="1"/>
</dbReference>
<organism evidence="5 6">
    <name type="scientific">Lichenifustis flavocetrariae</name>
    <dbReference type="NCBI Taxonomy" id="2949735"/>
    <lineage>
        <taxon>Bacteria</taxon>
        <taxon>Pseudomonadati</taxon>
        <taxon>Pseudomonadota</taxon>
        <taxon>Alphaproteobacteria</taxon>
        <taxon>Hyphomicrobiales</taxon>
        <taxon>Lichenihabitantaceae</taxon>
        <taxon>Lichenifustis</taxon>
    </lineage>
</organism>
<keyword evidence="1 2" id="KW-0413">Isomerase</keyword>
<evidence type="ECO:0000313" key="6">
    <source>
        <dbReference type="Proteomes" id="UP001165667"/>
    </source>
</evidence>
<reference evidence="5" key="1">
    <citation type="submission" date="2022-05" db="EMBL/GenBank/DDBJ databases">
        <authorList>
            <person name="Pankratov T."/>
        </authorList>
    </citation>
    <scope>NUCLEOTIDE SEQUENCE</scope>
    <source>
        <strain evidence="5">BP6-180914</strain>
    </source>
</reference>
<dbReference type="GO" id="GO:0046487">
    <property type="term" value="P:glyoxylate metabolic process"/>
    <property type="evidence" value="ECO:0007669"/>
    <property type="project" value="TreeGrafter"/>
</dbReference>
<feature type="domain" description="Xylose isomerase-like TIM barrel" evidence="4">
    <location>
        <begin position="21"/>
        <end position="255"/>
    </location>
</feature>
<evidence type="ECO:0000256" key="3">
    <source>
        <dbReference type="PIRSR" id="PIRSR006241-50"/>
    </source>
</evidence>
<protein>
    <submittedName>
        <fullName evidence="5">TIM barrel protein</fullName>
    </submittedName>
</protein>
<dbReference type="PANTHER" id="PTHR43489">
    <property type="entry name" value="ISOMERASE"/>
    <property type="match status" value="1"/>
</dbReference>
<dbReference type="AlphaFoldDB" id="A0AA41Z3H1"/>
<dbReference type="SUPFAM" id="SSF51658">
    <property type="entry name" value="Xylose isomerase-like"/>
    <property type="match status" value="1"/>
</dbReference>
<proteinExistence type="inferred from homology"/>
<dbReference type="Pfam" id="PF01261">
    <property type="entry name" value="AP_endonuc_2"/>
    <property type="match status" value="1"/>
</dbReference>
<dbReference type="InterPro" id="IPR026040">
    <property type="entry name" value="HyI-like"/>
</dbReference>
<dbReference type="InterPro" id="IPR050417">
    <property type="entry name" value="Sugar_Epim/Isomerase"/>
</dbReference>
<keyword evidence="6" id="KW-1185">Reference proteome</keyword>